<organism evidence="6 7">
    <name type="scientific">Thalassotalea algicola</name>
    <dbReference type="NCBI Taxonomy" id="2716224"/>
    <lineage>
        <taxon>Bacteria</taxon>
        <taxon>Pseudomonadati</taxon>
        <taxon>Pseudomonadota</taxon>
        <taxon>Gammaproteobacteria</taxon>
        <taxon>Alteromonadales</taxon>
        <taxon>Colwelliaceae</taxon>
        <taxon>Thalassotalea</taxon>
    </lineage>
</organism>
<dbReference type="Pfam" id="PF01124">
    <property type="entry name" value="MAPEG"/>
    <property type="match status" value="1"/>
</dbReference>
<dbReference type="InterPro" id="IPR001129">
    <property type="entry name" value="Membr-assoc_MAPEG"/>
</dbReference>
<dbReference type="GO" id="GO:0016740">
    <property type="term" value="F:transferase activity"/>
    <property type="evidence" value="ECO:0007669"/>
    <property type="project" value="UniProtKB-KW"/>
</dbReference>
<name>A0A7Y0LBR8_9GAMM</name>
<protein>
    <submittedName>
        <fullName evidence="6">Glutathione S-transferase</fullName>
    </submittedName>
</protein>
<dbReference type="AlphaFoldDB" id="A0A7Y0LBR8"/>
<dbReference type="GO" id="GO:0016020">
    <property type="term" value="C:membrane"/>
    <property type="evidence" value="ECO:0007669"/>
    <property type="project" value="UniProtKB-SubCell"/>
</dbReference>
<dbReference type="EMBL" id="JABBXH010000002">
    <property type="protein sequence ID" value="NMP31319.1"/>
    <property type="molecule type" value="Genomic_DNA"/>
</dbReference>
<evidence type="ECO:0000256" key="2">
    <source>
        <dbReference type="ARBA" id="ARBA00022692"/>
    </source>
</evidence>
<comment type="caution">
    <text evidence="6">The sequence shown here is derived from an EMBL/GenBank/DDBJ whole genome shotgun (WGS) entry which is preliminary data.</text>
</comment>
<comment type="subcellular location">
    <subcellularLocation>
        <location evidence="1">Membrane</location>
    </subcellularLocation>
</comment>
<dbReference type="RefSeq" id="WP_169074641.1">
    <property type="nucleotide sequence ID" value="NZ_JABBXH010000002.1"/>
</dbReference>
<dbReference type="PANTHER" id="PTHR35814:SF1">
    <property type="entry name" value="GLUTATHIONE S-TRANSFERASE-RELATED"/>
    <property type="match status" value="1"/>
</dbReference>
<dbReference type="Gene3D" id="1.20.120.550">
    <property type="entry name" value="Membrane associated eicosanoid/glutathione metabolism-like domain"/>
    <property type="match status" value="1"/>
</dbReference>
<sequence length="133" mass="14436">MNMNFDLAITGLYASLLAMLFVALSFNVIRFRLKHKVGIGSNGVKELDQAVRVHGNFSEYIPLALIVLAALELGGLEDTWLHAFGATLFAGRVLHAIGLSKTVATSLPRFIGTLSTFITLVAMAITFIVSHYL</sequence>
<evidence type="ECO:0000313" key="7">
    <source>
        <dbReference type="Proteomes" id="UP000568664"/>
    </source>
</evidence>
<keyword evidence="6" id="KW-0808">Transferase</keyword>
<evidence type="ECO:0000256" key="1">
    <source>
        <dbReference type="ARBA" id="ARBA00004370"/>
    </source>
</evidence>
<keyword evidence="7" id="KW-1185">Reference proteome</keyword>
<dbReference type="Proteomes" id="UP000568664">
    <property type="component" value="Unassembled WGS sequence"/>
</dbReference>
<evidence type="ECO:0000256" key="5">
    <source>
        <dbReference type="SAM" id="Phobius"/>
    </source>
</evidence>
<proteinExistence type="predicted"/>
<gene>
    <name evidence="6" type="ORF">HII17_07075</name>
</gene>
<dbReference type="InterPro" id="IPR023352">
    <property type="entry name" value="MAPEG-like_dom_sf"/>
</dbReference>
<dbReference type="SUPFAM" id="SSF161084">
    <property type="entry name" value="MAPEG domain-like"/>
    <property type="match status" value="1"/>
</dbReference>
<reference evidence="6 7" key="1">
    <citation type="submission" date="2020-04" db="EMBL/GenBank/DDBJ databases">
        <title>Thalassotalea sp. M1531, isolated from the surface of marine red alga.</title>
        <authorList>
            <person name="Pang L."/>
            <person name="Lu D.-C."/>
        </authorList>
    </citation>
    <scope>NUCLEOTIDE SEQUENCE [LARGE SCALE GENOMIC DNA]</scope>
    <source>
        <strain evidence="6 7">M1531</strain>
    </source>
</reference>
<keyword evidence="2 5" id="KW-0812">Transmembrane</keyword>
<feature type="transmembrane region" description="Helical" evidence="5">
    <location>
        <begin position="110"/>
        <end position="132"/>
    </location>
</feature>
<accession>A0A7Y0LBR8</accession>
<keyword evidence="3 5" id="KW-1133">Transmembrane helix</keyword>
<dbReference type="PANTHER" id="PTHR35814">
    <property type="match status" value="1"/>
</dbReference>
<keyword evidence="4 5" id="KW-0472">Membrane</keyword>
<feature type="transmembrane region" description="Helical" evidence="5">
    <location>
        <begin position="12"/>
        <end position="33"/>
    </location>
</feature>
<evidence type="ECO:0000313" key="6">
    <source>
        <dbReference type="EMBL" id="NMP31319.1"/>
    </source>
</evidence>
<evidence type="ECO:0000256" key="4">
    <source>
        <dbReference type="ARBA" id="ARBA00023136"/>
    </source>
</evidence>
<evidence type="ECO:0000256" key="3">
    <source>
        <dbReference type="ARBA" id="ARBA00022989"/>
    </source>
</evidence>